<dbReference type="eggNOG" id="COG5635">
    <property type="taxonomic scope" value="Bacteria"/>
</dbReference>
<sequence length="1499" mass="176422">MEPVSITIITYVSLKFVDQFIKEQGYGRLKKFFFPTKKYQNRLVKIIYETVDEFETKKQIETASNKFPFYHSQILFDELNKYILFNNSQTDYSSVIELLKNNSNILIPSTSELDLFYGIFKEKINNDNKLKELFIEENYKTKIFDLGESLNSIERKIDTISSMVQTLHSETIFQPDQHWFHEQCESSIDDLGKRYTPELNVKLEVSEIFEGLGRTEEFKRKSTKLFDQLLIKGKKVLKNQPEVKESLESLENTFDELQTLFHKIDFLGTASIPVNEFNDLLNEAHSSVQQIYDYYITEERKVQKEKNDYQYYHKHGSELRNIREFEHELTSIQNFIHGSSFKLANNPFLLLDGEAGIGKSHLIGDLVSRRIKKEHESVFLLGQHFVTEEDPWTQIFKRLQINSKAEDFLRKLNQRAKESEKRIVLFIDAINEGKGNYFWNEFVKSFINEIKKYEWLGLVLTIRTSYKSLIFPDEERSSIDIVEHHHFGFRNIEYEASKLFFDNYKIELPNVPLLHPEFQNPLFLKLFCEGINKAGLTRIPDGLQGITTIINFFVKNVNIVLSKPKRVGYSDSLNLVQKSIYALIKYKVDNQLRYISYELAYQVVNESISSFIDKKSFIDDLITEGVLSKNRFWKEDNDYEEGVYLAYERFEDHLTVQYLLEQYSELEKEFAENGKLHSYVKDENAIYRHKGLIEAFSIQVPEKKGYEFYTLIPDLKDKYPIVESFVESLLWRKVETINEESKNYVNEHVFSYQGTHDYFWETILAVTGIPNHFFNAHSLHNHLIKSSLAERDANWTQFLKYIYSDDSSVKRLIDWAWNQTDKSHISDESVLLSSITLAWFHTSTNRKLRDCSTKALVSLLHNRIDVLLKLLKMFEGVNDPYVSERLFAVAYGCTLRTDQKEKITELSEYIFKTIFSDPTGVIPHILLRDYARGAIEYAHYLGNELSFELSKVRPPYQSNWPEEIPSDEELKGKYDNENYRHLWRSVMGFGDFSRYTIGTNSGSSEWSGCKKGETPIDREQVFEEFKNKLGSEQLELLNSLDPIITREPDGDFEFGNEIKFEIAIGRKTEEELDQKRYDFKKSLTHEFLSQYEQEIEPFLDHNFRIINTGEYFDLRVAQRLILSRVIELGWNPELHLSFDKGVGTGRGRGTTPNERIGKKYQWIAYYEYMALLSDNFIKQEGLGEKKEAPYQGPWDPYVRDIDPTLLISETGSYNDEQPQDFWWVNNKLFNWDCTNESWVNDSSVLPKMEEIIQIKDDKGTEWLVLEGYPSWSEPKKIGEEKWDQPHKELWCNIRSYLVKDHEYDSFKDWATQQEFMGSWMPESADRYEMFSREYYWSPAQDYFMTEYYGGTEWTEVYDKESGEYVAEVNVTAQGFLWEEEFDESKEESISFLKPSTVIYKSMDLKYSQIEGEFIDSSKEVQCFATNVYHNSKSYLLVRKHSFLKFLNENNLKVVWTVLGEKQIIGGRSFGTDYPGRLEINGAYYFDKEELKGVINTKNT</sequence>
<gene>
    <name evidence="1" type="ordered locus">Celal_4070</name>
</gene>
<dbReference type="Proteomes" id="UP000008634">
    <property type="component" value="Chromosome"/>
</dbReference>
<reference evidence="1 2" key="1">
    <citation type="journal article" date="2010" name="Stand. Genomic Sci.">
        <title>Complete genome sequence of Cellulophaga algicola type strain (IC166).</title>
        <authorList>
            <person name="Abt B."/>
            <person name="Lu M."/>
            <person name="Misra M."/>
            <person name="Han C."/>
            <person name="Nolan M."/>
            <person name="Lucas S."/>
            <person name="Hammon N."/>
            <person name="Deshpande S."/>
            <person name="Cheng J.F."/>
            <person name="Tapia R."/>
            <person name="Goodwin L."/>
            <person name="Pitluck S."/>
            <person name="Liolios K."/>
            <person name="Pagani I."/>
            <person name="Ivanova N."/>
            <person name="Mavromatis K."/>
            <person name="Ovchinikova G."/>
            <person name="Pati A."/>
            <person name="Chen A."/>
            <person name="Palaniappan K."/>
            <person name="Land M."/>
            <person name="Hauser L."/>
            <person name="Chang Y.J."/>
            <person name="Jeffries C.D."/>
            <person name="Detter J.C."/>
            <person name="Brambilla E."/>
            <person name="Rohde M."/>
            <person name="Tindall B.J."/>
            <person name="Goker M."/>
            <person name="Woyke T."/>
            <person name="Bristow J."/>
            <person name="Eisen J.A."/>
            <person name="Markowitz V."/>
            <person name="Hugenholtz P."/>
            <person name="Kyrpides N.C."/>
            <person name="Klenk H.P."/>
            <person name="Lapidus A."/>
        </authorList>
    </citation>
    <scope>NUCLEOTIDE SEQUENCE [LARGE SCALE GENOMIC DNA]</scope>
    <source>
        <strain evidence="2">DSM 14237 / IC166 / ACAM 630</strain>
    </source>
</reference>
<evidence type="ECO:0008006" key="3">
    <source>
        <dbReference type="Google" id="ProtNLM"/>
    </source>
</evidence>
<dbReference type="Gene3D" id="3.40.50.300">
    <property type="entry name" value="P-loop containing nucleotide triphosphate hydrolases"/>
    <property type="match status" value="1"/>
</dbReference>
<organism evidence="1 2">
    <name type="scientific">Cellulophaga algicola (strain DSM 14237 / IC166 / ACAM 630)</name>
    <dbReference type="NCBI Taxonomy" id="688270"/>
    <lineage>
        <taxon>Bacteria</taxon>
        <taxon>Pseudomonadati</taxon>
        <taxon>Bacteroidota</taxon>
        <taxon>Flavobacteriia</taxon>
        <taxon>Flavobacteriales</taxon>
        <taxon>Flavobacteriaceae</taxon>
        <taxon>Cellulophaga</taxon>
    </lineage>
</organism>
<evidence type="ECO:0000313" key="1">
    <source>
        <dbReference type="EMBL" id="ADV51313.1"/>
    </source>
</evidence>
<proteinExistence type="predicted"/>
<dbReference type="STRING" id="688270.Celal_4070"/>
<dbReference type="InterPro" id="IPR027417">
    <property type="entry name" value="P-loop_NTPase"/>
</dbReference>
<protein>
    <recommendedName>
        <fullName evidence="3">ATP-binding protein</fullName>
    </recommendedName>
</protein>
<dbReference type="HOGENOM" id="CLU_003627_0_0_10"/>
<dbReference type="EMBL" id="CP002453">
    <property type="protein sequence ID" value="ADV51313.1"/>
    <property type="molecule type" value="Genomic_DNA"/>
</dbReference>
<keyword evidence="2" id="KW-1185">Reference proteome</keyword>
<evidence type="ECO:0000313" key="2">
    <source>
        <dbReference type="Proteomes" id="UP000008634"/>
    </source>
</evidence>
<name>E6XDX5_CELAD</name>
<accession>E6XDX5</accession>
<dbReference type="RefSeq" id="WP_013552761.1">
    <property type="nucleotide sequence ID" value="NC_014934.1"/>
</dbReference>
<dbReference type="NCBIfam" id="NF041813">
    <property type="entry name" value="Avs2"/>
    <property type="match status" value="1"/>
</dbReference>
<dbReference type="SUPFAM" id="SSF52540">
    <property type="entry name" value="P-loop containing nucleoside triphosphate hydrolases"/>
    <property type="match status" value="1"/>
</dbReference>
<dbReference type="KEGG" id="cao:Celal_4070"/>